<evidence type="ECO:0000313" key="11">
    <source>
        <dbReference type="Proteomes" id="UP001623330"/>
    </source>
</evidence>
<evidence type="ECO:0000256" key="3">
    <source>
        <dbReference type="ARBA" id="ARBA00022676"/>
    </source>
</evidence>
<evidence type="ECO:0000256" key="4">
    <source>
        <dbReference type="ARBA" id="ARBA00022679"/>
    </source>
</evidence>
<reference evidence="10 11" key="1">
    <citation type="submission" date="2024-05" db="EMBL/GenBank/DDBJ databases">
        <title>Long read based assembly of the Candida bracarensis genome reveals expanded adhesin content.</title>
        <authorList>
            <person name="Marcet-Houben M."/>
            <person name="Ksiezopolska E."/>
            <person name="Gabaldon T."/>
        </authorList>
    </citation>
    <scope>NUCLEOTIDE SEQUENCE [LARGE SCALE GENOMIC DNA]</scope>
    <source>
        <strain evidence="10 11">CBM6</strain>
    </source>
</reference>
<dbReference type="EMBL" id="JBEVYD010000007">
    <property type="protein sequence ID" value="KAL3231357.1"/>
    <property type="molecule type" value="Genomic_DNA"/>
</dbReference>
<comment type="caution">
    <text evidence="10">The sequence shown here is derived from an EMBL/GenBank/DDBJ whole genome shotgun (WGS) entry which is preliminary data.</text>
</comment>
<dbReference type="InterPro" id="IPR029044">
    <property type="entry name" value="Nucleotide-diphossugar_trans"/>
</dbReference>
<keyword evidence="9" id="KW-0325">Glycoprotein</keyword>
<dbReference type="Pfam" id="PF11051">
    <property type="entry name" value="Mannosyl_trans3"/>
    <property type="match status" value="1"/>
</dbReference>
<dbReference type="PANTHER" id="PTHR31392">
    <property type="entry name" value="ALPHA-1,3-MANNOSYLTRANSFERASE MNN1-RELATED"/>
    <property type="match status" value="1"/>
</dbReference>
<keyword evidence="7" id="KW-1133">Transmembrane helix</keyword>
<dbReference type="PANTHER" id="PTHR31392:SF1">
    <property type="entry name" value="ALPHA-1,3-MANNOSYLTRANSFERASE MNN1-RELATED"/>
    <property type="match status" value="1"/>
</dbReference>
<evidence type="ECO:0000256" key="8">
    <source>
        <dbReference type="ARBA" id="ARBA00023136"/>
    </source>
</evidence>
<accession>A0ABR4NSG3</accession>
<evidence type="ECO:0000256" key="5">
    <source>
        <dbReference type="ARBA" id="ARBA00022692"/>
    </source>
</evidence>
<dbReference type="Proteomes" id="UP001623330">
    <property type="component" value="Unassembled WGS sequence"/>
</dbReference>
<comment type="similarity">
    <text evidence="2">Belongs to the MNN1/MNT family.</text>
</comment>
<keyword evidence="3" id="KW-0328">Glycosyltransferase</keyword>
<evidence type="ECO:0008006" key="12">
    <source>
        <dbReference type="Google" id="ProtNLM"/>
    </source>
</evidence>
<evidence type="ECO:0000256" key="6">
    <source>
        <dbReference type="ARBA" id="ARBA00022968"/>
    </source>
</evidence>
<organism evidence="10 11">
    <name type="scientific">Nakaseomyces bracarensis</name>
    <dbReference type="NCBI Taxonomy" id="273131"/>
    <lineage>
        <taxon>Eukaryota</taxon>
        <taxon>Fungi</taxon>
        <taxon>Dikarya</taxon>
        <taxon>Ascomycota</taxon>
        <taxon>Saccharomycotina</taxon>
        <taxon>Saccharomycetes</taxon>
        <taxon>Saccharomycetales</taxon>
        <taxon>Saccharomycetaceae</taxon>
        <taxon>Nakaseomyces</taxon>
    </lineage>
</organism>
<proteinExistence type="inferred from homology"/>
<name>A0ABR4NSG3_9SACH</name>
<keyword evidence="11" id="KW-1185">Reference proteome</keyword>
<keyword evidence="6" id="KW-0735">Signal-anchor</keyword>
<dbReference type="InterPro" id="IPR022751">
    <property type="entry name" value="Alpha_mannosyltransferase"/>
</dbReference>
<protein>
    <recommendedName>
        <fullName evidence="12">Alpha-1,3-mannosyltransferase</fullName>
    </recommendedName>
</protein>
<dbReference type="SUPFAM" id="SSF53448">
    <property type="entry name" value="Nucleotide-diphospho-sugar transferases"/>
    <property type="match status" value="1"/>
</dbReference>
<evidence type="ECO:0000256" key="7">
    <source>
        <dbReference type="ARBA" id="ARBA00022989"/>
    </source>
</evidence>
<keyword evidence="5" id="KW-0812">Transmembrane</keyword>
<keyword evidence="4" id="KW-0808">Transferase</keyword>
<keyword evidence="8" id="KW-0472">Membrane</keyword>
<sequence>MLLRMRSLNSKRLAAVVLVVIIFTFVRLYDPQPPVTISVSSGVVSREYMAGLLNASPISSYEYVKRRLGEAAEMESKRRNSMFPRLFSRKKTFSEREAQILLNWSTSSRKEQCQILLKGQYLKPNWSNLDLFTAHEDEFIDDINMQLGAERIRLFKYCFIDGDLDAIDVFEGNNYYTNAFDYQYRMFPFLKKIFPTYAKYLYPVIKDVKTGKLITQPTTSLSVSEYNANFLTNWIKEAQGKGIVLTVSQSDVPLLRQQLAIWQELGNKYPIQIVHKGTELNEDHVAMIKHFAEKTDQDVSIVNLQPILDDEYAEKYIRNFHNKWFAAMFNSFEEVLLIDADAIPYYPVEEFFSLPGYSTTGFQMWRDREIIGEYSPKFCAEMMPYFEPTVEEHATIGSQLVFKLKDPNLKNPVTSEARALSEFYLKSVLHHVDSGLVVLNKKTKFHSLIMSELLHQDTKFSRCTYGDKELFWIGAFTAGEDFSIDSHNGGIIGPIGKSDHNGKSYICATQIGHTDSQNRLLWNNGGLRTCKFDDAAGKDWKKEEEYFKHRYETLDKLKNVYSSRLQIDGYIIPDTEKNQWIQIGECKGYMYCAFIAESNADSELDTGTIVRFGDTERDRINKISELWNEAKVN</sequence>
<gene>
    <name evidence="10" type="ORF">RNJ44_00392</name>
</gene>
<evidence type="ECO:0000256" key="1">
    <source>
        <dbReference type="ARBA" id="ARBA00004606"/>
    </source>
</evidence>
<evidence type="ECO:0000256" key="9">
    <source>
        <dbReference type="ARBA" id="ARBA00023180"/>
    </source>
</evidence>
<comment type="subcellular location">
    <subcellularLocation>
        <location evidence="1">Membrane</location>
        <topology evidence="1">Single-pass type II membrane protein</topology>
    </subcellularLocation>
</comment>
<evidence type="ECO:0000313" key="10">
    <source>
        <dbReference type="EMBL" id="KAL3231357.1"/>
    </source>
</evidence>
<evidence type="ECO:0000256" key="2">
    <source>
        <dbReference type="ARBA" id="ARBA00009105"/>
    </source>
</evidence>